<protein>
    <submittedName>
        <fullName evidence="7">Thiol-disulfide isomerase/thioredoxin</fullName>
    </submittedName>
</protein>
<dbReference type="PANTHER" id="PTHR42852:SF6">
    <property type="entry name" value="THIOL:DISULFIDE INTERCHANGE PROTEIN DSBE"/>
    <property type="match status" value="1"/>
</dbReference>
<dbReference type="GO" id="GO:0016853">
    <property type="term" value="F:isomerase activity"/>
    <property type="evidence" value="ECO:0007669"/>
    <property type="project" value="UniProtKB-KW"/>
</dbReference>
<dbReference type="SUPFAM" id="SSF52833">
    <property type="entry name" value="Thioredoxin-like"/>
    <property type="match status" value="1"/>
</dbReference>
<keyword evidence="3" id="KW-1015">Disulfide bond</keyword>
<dbReference type="GO" id="GO:0030313">
    <property type="term" value="C:cell envelope"/>
    <property type="evidence" value="ECO:0007669"/>
    <property type="project" value="UniProtKB-SubCell"/>
</dbReference>
<dbReference type="InterPro" id="IPR013766">
    <property type="entry name" value="Thioredoxin_domain"/>
</dbReference>
<dbReference type="InterPro" id="IPR000866">
    <property type="entry name" value="AhpC/TSA"/>
</dbReference>
<sequence>MKLNKILTALLLSAVSLGLISCNDQTAQVGKPAPELAAFDLQGNAVSLENIKGNTTLLIFWSETCGICVAELKEFQQMAEKHPNKIKLLAINVDGEKADTQAVVNKRHLTLPVVKDQLKITAERYQLQGTPTSFLIGADGIIQQKFEGKIEKNELEHLFTQG</sequence>
<evidence type="ECO:0000256" key="1">
    <source>
        <dbReference type="ARBA" id="ARBA00004196"/>
    </source>
</evidence>
<dbReference type="GO" id="GO:0017004">
    <property type="term" value="P:cytochrome complex assembly"/>
    <property type="evidence" value="ECO:0007669"/>
    <property type="project" value="UniProtKB-KW"/>
</dbReference>
<reference evidence="7 8" key="1">
    <citation type="submission" date="2019-03" db="EMBL/GenBank/DDBJ databases">
        <title>Genomic Encyclopedia of Type Strains, Phase IV (KMG-IV): sequencing the most valuable type-strain genomes for metagenomic binning, comparative biology and taxonomic classification.</title>
        <authorList>
            <person name="Goeker M."/>
        </authorList>
    </citation>
    <scope>NUCLEOTIDE SEQUENCE [LARGE SCALE GENOMIC DNA]</scope>
    <source>
        <strain evidence="7 8">DSM 28404</strain>
    </source>
</reference>
<gene>
    <name evidence="7" type="ORF">EDC44_1242</name>
</gene>
<keyword evidence="8" id="KW-1185">Reference proteome</keyword>
<organism evidence="7 8">
    <name type="scientific">Cricetibacter osteomyelitidis</name>
    <dbReference type="NCBI Taxonomy" id="1521931"/>
    <lineage>
        <taxon>Bacteria</taxon>
        <taxon>Pseudomonadati</taxon>
        <taxon>Pseudomonadota</taxon>
        <taxon>Gammaproteobacteria</taxon>
        <taxon>Pasteurellales</taxon>
        <taxon>Pasteurellaceae</taxon>
        <taxon>Cricetibacter</taxon>
    </lineage>
</organism>
<evidence type="ECO:0000256" key="3">
    <source>
        <dbReference type="ARBA" id="ARBA00023157"/>
    </source>
</evidence>
<evidence type="ECO:0000313" key="7">
    <source>
        <dbReference type="EMBL" id="TCP92202.1"/>
    </source>
</evidence>
<dbReference type="Gene3D" id="3.40.30.10">
    <property type="entry name" value="Glutaredoxin"/>
    <property type="match status" value="1"/>
</dbReference>
<evidence type="ECO:0000259" key="6">
    <source>
        <dbReference type="PROSITE" id="PS51352"/>
    </source>
</evidence>
<dbReference type="OrthoDB" id="9788279at2"/>
<dbReference type="EMBL" id="SLYB01000024">
    <property type="protein sequence ID" value="TCP92202.1"/>
    <property type="molecule type" value="Genomic_DNA"/>
</dbReference>
<keyword evidence="2" id="KW-0201">Cytochrome c-type biogenesis</keyword>
<name>A0A4R2TBU1_9PAST</name>
<dbReference type="PROSITE" id="PS51257">
    <property type="entry name" value="PROKAR_LIPOPROTEIN"/>
    <property type="match status" value="1"/>
</dbReference>
<dbReference type="GO" id="GO:0016491">
    <property type="term" value="F:oxidoreductase activity"/>
    <property type="evidence" value="ECO:0007669"/>
    <property type="project" value="InterPro"/>
</dbReference>
<dbReference type="InterPro" id="IPR050553">
    <property type="entry name" value="Thioredoxin_ResA/DsbE_sf"/>
</dbReference>
<keyword evidence="4" id="KW-0676">Redox-active center</keyword>
<dbReference type="InterPro" id="IPR036249">
    <property type="entry name" value="Thioredoxin-like_sf"/>
</dbReference>
<dbReference type="Pfam" id="PF00578">
    <property type="entry name" value="AhpC-TSA"/>
    <property type="match status" value="1"/>
</dbReference>
<comment type="caution">
    <text evidence="7">The sequence shown here is derived from an EMBL/GenBank/DDBJ whole genome shotgun (WGS) entry which is preliminary data.</text>
</comment>
<dbReference type="RefSeq" id="WP_131978193.1">
    <property type="nucleotide sequence ID" value="NZ_SLYB01000024.1"/>
</dbReference>
<evidence type="ECO:0000256" key="2">
    <source>
        <dbReference type="ARBA" id="ARBA00022748"/>
    </source>
</evidence>
<accession>A0A4R2TBU1</accession>
<feature type="signal peptide" evidence="5">
    <location>
        <begin position="1"/>
        <end position="27"/>
    </location>
</feature>
<dbReference type="GO" id="GO:0016209">
    <property type="term" value="F:antioxidant activity"/>
    <property type="evidence" value="ECO:0007669"/>
    <property type="project" value="InterPro"/>
</dbReference>
<evidence type="ECO:0000256" key="5">
    <source>
        <dbReference type="SAM" id="SignalP"/>
    </source>
</evidence>
<keyword evidence="5" id="KW-0732">Signal</keyword>
<dbReference type="CDD" id="cd02966">
    <property type="entry name" value="TlpA_like_family"/>
    <property type="match status" value="1"/>
</dbReference>
<evidence type="ECO:0000313" key="8">
    <source>
        <dbReference type="Proteomes" id="UP000295763"/>
    </source>
</evidence>
<evidence type="ECO:0000256" key="4">
    <source>
        <dbReference type="ARBA" id="ARBA00023284"/>
    </source>
</evidence>
<dbReference type="Proteomes" id="UP000295763">
    <property type="component" value="Unassembled WGS sequence"/>
</dbReference>
<feature type="domain" description="Thioredoxin" evidence="6">
    <location>
        <begin position="27"/>
        <end position="162"/>
    </location>
</feature>
<dbReference type="AlphaFoldDB" id="A0A4R2TBU1"/>
<keyword evidence="7" id="KW-0413">Isomerase</keyword>
<comment type="subcellular location">
    <subcellularLocation>
        <location evidence="1">Cell envelope</location>
    </subcellularLocation>
</comment>
<dbReference type="PANTHER" id="PTHR42852">
    <property type="entry name" value="THIOL:DISULFIDE INTERCHANGE PROTEIN DSBE"/>
    <property type="match status" value="1"/>
</dbReference>
<feature type="chain" id="PRO_5020491428" evidence="5">
    <location>
        <begin position="28"/>
        <end position="162"/>
    </location>
</feature>
<proteinExistence type="predicted"/>
<dbReference type="PROSITE" id="PS51352">
    <property type="entry name" value="THIOREDOXIN_2"/>
    <property type="match status" value="1"/>
</dbReference>